<reference evidence="1 2" key="1">
    <citation type="submission" date="2020-11" db="EMBL/GenBank/DDBJ databases">
        <title>Draft genome sequencing of a Lachnospiraceae strain isolated from anoxic soil subjected to BSD treatment.</title>
        <authorList>
            <person name="Uek A."/>
            <person name="Tonouchi A."/>
        </authorList>
    </citation>
    <scope>NUCLEOTIDE SEQUENCE [LARGE SCALE GENOMIC DNA]</scope>
    <source>
        <strain evidence="1 2">TB5</strain>
    </source>
</reference>
<evidence type="ECO:0000313" key="2">
    <source>
        <dbReference type="Proteomes" id="UP000595897"/>
    </source>
</evidence>
<gene>
    <name evidence="1" type="ORF">bsdtb5_41070</name>
</gene>
<accession>A0A7R7IEN0</accession>
<protein>
    <submittedName>
        <fullName evidence="1">Uncharacterized protein</fullName>
    </submittedName>
</protein>
<name>A0A7R7IEN0_9FIRM</name>
<dbReference type="RefSeq" id="WP_271713827.1">
    <property type="nucleotide sequence ID" value="NZ_AP024169.1"/>
</dbReference>
<keyword evidence="2" id="KW-1185">Reference proteome</keyword>
<proteinExistence type="predicted"/>
<sequence>MDHTDKLNSDLNMPQSSYIKERMHYNICNTDGSVVCPDWVNEYSRPIPIRAMEYKDSYHSKNSYSSMDSYSSMNKPIDSYCSMNPSNNLNNSLKMQQNMTGRNTNSSMAQIPTYSDQNYPFYLPMFPMYGYDNSKELDQDLDYMKNMYPNTCRKLQSEIDEECDKLEYEGSCMFDEYPDKCHLESIVDRIYNRFADASIEDALSSMNVSNNSGVQTQQYCSNCNNNDWLRNIIQIMLFNEFFNRRRRYRRRRRWY</sequence>
<organism evidence="1 2">
    <name type="scientific">Anaeromicropila herbilytica</name>
    <dbReference type="NCBI Taxonomy" id="2785025"/>
    <lineage>
        <taxon>Bacteria</taxon>
        <taxon>Bacillati</taxon>
        <taxon>Bacillota</taxon>
        <taxon>Clostridia</taxon>
        <taxon>Lachnospirales</taxon>
        <taxon>Lachnospiraceae</taxon>
        <taxon>Anaeromicropila</taxon>
    </lineage>
</organism>
<dbReference type="KEGG" id="ahb:bsdtb5_41070"/>
<dbReference type="Proteomes" id="UP000595897">
    <property type="component" value="Chromosome"/>
</dbReference>
<dbReference type="AlphaFoldDB" id="A0A7R7IEN0"/>
<evidence type="ECO:0000313" key="1">
    <source>
        <dbReference type="EMBL" id="BCN32812.1"/>
    </source>
</evidence>
<dbReference type="EMBL" id="AP024169">
    <property type="protein sequence ID" value="BCN32812.1"/>
    <property type="molecule type" value="Genomic_DNA"/>
</dbReference>